<keyword evidence="2" id="KW-1185">Reference proteome</keyword>
<protein>
    <submittedName>
        <fullName evidence="1">Uncharacterized protein</fullName>
    </submittedName>
</protein>
<proteinExistence type="predicted"/>
<dbReference type="Proteomes" id="UP000092460">
    <property type="component" value="Unassembled WGS sequence"/>
</dbReference>
<dbReference type="AlphaFoldDB" id="A0A1B0BPM7"/>
<reference evidence="2" key="1">
    <citation type="submission" date="2015-01" db="EMBL/GenBank/DDBJ databases">
        <authorList>
            <person name="Aksoy S."/>
            <person name="Warren W."/>
            <person name="Wilson R.K."/>
        </authorList>
    </citation>
    <scope>NUCLEOTIDE SEQUENCE [LARGE SCALE GENOMIC DNA]</scope>
    <source>
        <strain evidence="2">IAEA</strain>
    </source>
</reference>
<evidence type="ECO:0000313" key="2">
    <source>
        <dbReference type="Proteomes" id="UP000092460"/>
    </source>
</evidence>
<dbReference type="EnsemblMetazoa" id="GPPI036629-RA">
    <property type="protein sequence ID" value="GPPI036629-PA"/>
    <property type="gene ID" value="GPPI036629"/>
</dbReference>
<reference evidence="1" key="2">
    <citation type="submission" date="2020-05" db="UniProtKB">
        <authorList>
            <consortium name="EnsemblMetazoa"/>
        </authorList>
    </citation>
    <scope>IDENTIFICATION</scope>
    <source>
        <strain evidence="1">IAEA</strain>
    </source>
</reference>
<accession>A0A1B0BPM7</accession>
<organism evidence="1 2">
    <name type="scientific">Glossina palpalis gambiensis</name>
    <dbReference type="NCBI Taxonomy" id="67801"/>
    <lineage>
        <taxon>Eukaryota</taxon>
        <taxon>Metazoa</taxon>
        <taxon>Ecdysozoa</taxon>
        <taxon>Arthropoda</taxon>
        <taxon>Hexapoda</taxon>
        <taxon>Insecta</taxon>
        <taxon>Pterygota</taxon>
        <taxon>Neoptera</taxon>
        <taxon>Endopterygota</taxon>
        <taxon>Diptera</taxon>
        <taxon>Brachycera</taxon>
        <taxon>Muscomorpha</taxon>
        <taxon>Hippoboscoidea</taxon>
        <taxon>Glossinidae</taxon>
        <taxon>Glossina</taxon>
    </lineage>
</organism>
<name>A0A1B0BPM7_9MUSC</name>
<dbReference type="EMBL" id="JXJN01018119">
    <property type="status" value="NOT_ANNOTATED_CDS"/>
    <property type="molecule type" value="Genomic_DNA"/>
</dbReference>
<dbReference type="VEuPathDB" id="VectorBase:GPPI036629"/>
<sequence>MKVGEGAYHTGFFRLIAVSPDSPNASVLGTGIFSGNRFRLLAYPQNWSTPKSTVERISNLLSSRKNMLRSPQNLIKEKIWFYVGRLYAKPPNGLSSIVTQLAAAALYASVDARWQFLKLICMTFELENIQQLFARKYQFDGNQNFKSVILPRNLLKHILLVSTRIWDLSVTFNLLKVAPLKPL</sequence>
<evidence type="ECO:0000313" key="1">
    <source>
        <dbReference type="EnsemblMetazoa" id="GPPI036629-PA"/>
    </source>
</evidence>